<reference evidence="13" key="1">
    <citation type="submission" date="2017-09" db="EMBL/GenBank/DDBJ databases">
        <title>Depth-based differentiation of microbial function through sediment-hosted aquifers and enrichment of novel symbionts in the deep terrestrial subsurface.</title>
        <authorList>
            <person name="Probst A.J."/>
            <person name="Ladd B."/>
            <person name="Jarett J.K."/>
            <person name="Geller-Mcgrath D.E."/>
            <person name="Sieber C.M.K."/>
            <person name="Emerson J.B."/>
            <person name="Anantharaman K."/>
            <person name="Thomas B.C."/>
            <person name="Malmstrom R."/>
            <person name="Stieglmeier M."/>
            <person name="Klingl A."/>
            <person name="Woyke T."/>
            <person name="Ryan C.M."/>
            <person name="Banfield J.F."/>
        </authorList>
    </citation>
    <scope>NUCLEOTIDE SEQUENCE [LARGE SCALE GENOMIC DNA]</scope>
</reference>
<dbReference type="Pfam" id="PF19269">
    <property type="entry name" value="Anticodon_2"/>
    <property type="match status" value="1"/>
</dbReference>
<dbReference type="Proteomes" id="UP000228700">
    <property type="component" value="Unassembled WGS sequence"/>
</dbReference>
<comment type="catalytic activity">
    <reaction evidence="9 10">
        <text>tRNA(Lys) + L-lysine + ATP = L-lysyl-tRNA(Lys) + AMP + diphosphate</text>
        <dbReference type="Rhea" id="RHEA:20792"/>
        <dbReference type="Rhea" id="RHEA-COMP:9696"/>
        <dbReference type="Rhea" id="RHEA-COMP:9697"/>
        <dbReference type="ChEBI" id="CHEBI:30616"/>
        <dbReference type="ChEBI" id="CHEBI:32551"/>
        <dbReference type="ChEBI" id="CHEBI:33019"/>
        <dbReference type="ChEBI" id="CHEBI:78442"/>
        <dbReference type="ChEBI" id="CHEBI:78529"/>
        <dbReference type="ChEBI" id="CHEBI:456215"/>
        <dbReference type="EC" id="6.1.1.6"/>
    </reaction>
</comment>
<comment type="caution">
    <text evidence="10">Lacks conserved residue(s) required for the propagation of feature annotation.</text>
</comment>
<feature type="domain" description="Aminoacyl-tRNA synthetase class I anticodon-binding" evidence="11">
    <location>
        <begin position="452"/>
        <end position="549"/>
    </location>
</feature>
<dbReference type="InterPro" id="IPR045462">
    <property type="entry name" value="aa-tRNA-synth_I_cd-bd"/>
</dbReference>
<dbReference type="HAMAP" id="MF_00177">
    <property type="entry name" value="Lys_tRNA_synth_class1"/>
    <property type="match status" value="1"/>
</dbReference>
<keyword evidence="8 10" id="KW-0030">Aminoacyl-tRNA synthetase</keyword>
<dbReference type="GO" id="GO:0006430">
    <property type="term" value="P:lysyl-tRNA aminoacylation"/>
    <property type="evidence" value="ECO:0007669"/>
    <property type="project" value="UniProtKB-UniRule"/>
</dbReference>
<feature type="short sequence motif" description="'HIGH' region" evidence="10">
    <location>
        <begin position="33"/>
        <end position="41"/>
    </location>
</feature>
<dbReference type="Gene3D" id="1.10.10.770">
    <property type="match status" value="1"/>
</dbReference>
<gene>
    <name evidence="10 12" type="primary">lysS</name>
    <name evidence="12" type="ORF">COV01_01295</name>
</gene>
<dbReference type="PANTHER" id="PTHR37940:SF1">
    <property type="entry name" value="LYSINE--TRNA LIGASE"/>
    <property type="match status" value="1"/>
</dbReference>
<keyword evidence="7 10" id="KW-0648">Protein biosynthesis</keyword>
<dbReference type="PANTHER" id="PTHR37940">
    <property type="entry name" value="LYSINE--TRNA LIGASE"/>
    <property type="match status" value="1"/>
</dbReference>
<evidence type="ECO:0000259" key="11">
    <source>
        <dbReference type="Pfam" id="PF19269"/>
    </source>
</evidence>
<protein>
    <recommendedName>
        <fullName evidence="10">Lysine--tRNA ligase</fullName>
        <ecNumber evidence="10">6.1.1.6</ecNumber>
    </recommendedName>
    <alternativeName>
        <fullName evidence="10">Lysyl-tRNA synthetase</fullName>
        <shortName evidence="10">LysRS</shortName>
    </alternativeName>
</protein>
<evidence type="ECO:0000256" key="6">
    <source>
        <dbReference type="ARBA" id="ARBA00022840"/>
    </source>
</evidence>
<dbReference type="EMBL" id="PFEQ01000004">
    <property type="protein sequence ID" value="PJE74381.1"/>
    <property type="molecule type" value="Genomic_DNA"/>
</dbReference>
<comment type="similarity">
    <text evidence="2 10">Belongs to the class-I aminoacyl-tRNA synthetase family.</text>
</comment>
<dbReference type="GO" id="GO:0005524">
    <property type="term" value="F:ATP binding"/>
    <property type="evidence" value="ECO:0007669"/>
    <property type="project" value="UniProtKB-UniRule"/>
</dbReference>
<dbReference type="EC" id="6.1.1.6" evidence="10"/>
<evidence type="ECO:0000313" key="13">
    <source>
        <dbReference type="Proteomes" id="UP000228700"/>
    </source>
</evidence>
<evidence type="ECO:0000256" key="5">
    <source>
        <dbReference type="ARBA" id="ARBA00022741"/>
    </source>
</evidence>
<comment type="caution">
    <text evidence="12">The sequence shown here is derived from an EMBL/GenBank/DDBJ whole genome shotgun (WGS) entry which is preliminary data.</text>
</comment>
<dbReference type="Gene3D" id="1.10.10.350">
    <property type="match status" value="1"/>
</dbReference>
<dbReference type="Gene3D" id="3.40.50.620">
    <property type="entry name" value="HUPs"/>
    <property type="match status" value="2"/>
</dbReference>
<dbReference type="SUPFAM" id="SSF48163">
    <property type="entry name" value="An anticodon-binding domain of class I aminoacyl-tRNA synthetases"/>
    <property type="match status" value="1"/>
</dbReference>
<evidence type="ECO:0000256" key="4">
    <source>
        <dbReference type="ARBA" id="ARBA00022598"/>
    </source>
</evidence>
<evidence type="ECO:0000256" key="1">
    <source>
        <dbReference type="ARBA" id="ARBA00004496"/>
    </source>
</evidence>
<evidence type="ECO:0000256" key="9">
    <source>
        <dbReference type="ARBA" id="ARBA00048573"/>
    </source>
</evidence>
<keyword evidence="4 10" id="KW-0436">Ligase</keyword>
<dbReference type="InterPro" id="IPR014729">
    <property type="entry name" value="Rossmann-like_a/b/a_fold"/>
</dbReference>
<evidence type="ECO:0000313" key="12">
    <source>
        <dbReference type="EMBL" id="PJE74381.1"/>
    </source>
</evidence>
<proteinExistence type="inferred from homology"/>
<keyword evidence="3 10" id="KW-0963">Cytoplasm</keyword>
<dbReference type="SUPFAM" id="SSF52374">
    <property type="entry name" value="Nucleotidylyl transferase"/>
    <property type="match status" value="1"/>
</dbReference>
<dbReference type="GO" id="GO:0000049">
    <property type="term" value="F:tRNA binding"/>
    <property type="evidence" value="ECO:0007669"/>
    <property type="project" value="InterPro"/>
</dbReference>
<dbReference type="AlphaFoldDB" id="A0A2M8LCV5"/>
<feature type="short sequence motif" description="'KMSKS' region" evidence="10">
    <location>
        <begin position="287"/>
        <end position="291"/>
    </location>
</feature>
<dbReference type="GO" id="GO:0005737">
    <property type="term" value="C:cytoplasm"/>
    <property type="evidence" value="ECO:0007669"/>
    <property type="project" value="UniProtKB-SubCell"/>
</dbReference>
<dbReference type="InterPro" id="IPR020751">
    <property type="entry name" value="aa-tRNA-synth_I_codon-bd_sub2"/>
</dbReference>
<sequence length="551" mass="62475">MFWADTIIEDIEKRFAKKIASGKQLIIRDEKTASGRVHIGSMRGVAIHGIISAILKNKGIKQTFLYEINDFDVMDGLPVYLDKEIYEKEMGKVLNTVPSPEDTAENYAEYFGQEFEEVIETAGFHPQFTRASELYTSGKMNEVIREALDGASAIRRIYKDVSGSEKTDDWHPLSVVCEKCGKIGTTKVSSWDSNEVTYTCEENLVEWARGCGHTGKISPFDGNAKLPWKVEWPAKWKVVGVDIEGAGKDHSTKGGARDVANHISRDVFNYEPPYDIPYEFFLVGGAKMSSSKGQGASAVEISQLLPTKILRLVLLGTLPKRAINLDPEGDTIPVWFDWHDRIAEKYWSEVEAKATKSSSPDAPLCGAFRDDDARLFELVHEGKTPEKMYLPRFSTVAFLVQMEHLNLEEEISKIKSEYEQRGETSLLTEEERKELVERADYAKRWLKAYAPEKYKFEIQDVLPDKAKSLTAEQKEGLRKVLEYIESTDKLNGEELHHAIHQIRKEMNIDPKDFFGALYTVILGKDHGPKAGWFLSVLDREFLIKRLSEASQ</sequence>
<name>A0A2M8LCV5_9BACT</name>
<dbReference type="Pfam" id="PF01921">
    <property type="entry name" value="tRNA-synt_1f"/>
    <property type="match status" value="1"/>
</dbReference>
<comment type="subcellular location">
    <subcellularLocation>
        <location evidence="1 10">Cytoplasm</location>
    </subcellularLocation>
</comment>
<organism evidence="12 13">
    <name type="scientific">Candidatus Taylorbacteria bacterium CG10_big_fil_rev_8_21_14_0_10_41_48</name>
    <dbReference type="NCBI Taxonomy" id="1975024"/>
    <lineage>
        <taxon>Bacteria</taxon>
        <taxon>Candidatus Tayloriibacteriota</taxon>
    </lineage>
</organism>
<dbReference type="NCBIfam" id="TIGR00467">
    <property type="entry name" value="lysS_arch"/>
    <property type="match status" value="1"/>
</dbReference>
<keyword evidence="5 10" id="KW-0547">Nucleotide-binding</keyword>
<dbReference type="InterPro" id="IPR008925">
    <property type="entry name" value="aa_tRNA-synth_I_cd-bd_sf"/>
</dbReference>
<keyword evidence="6 10" id="KW-0067">ATP-binding</keyword>
<evidence type="ECO:0000256" key="10">
    <source>
        <dbReference type="HAMAP-Rule" id="MF_00177"/>
    </source>
</evidence>
<evidence type="ECO:0000256" key="3">
    <source>
        <dbReference type="ARBA" id="ARBA00022490"/>
    </source>
</evidence>
<evidence type="ECO:0000256" key="8">
    <source>
        <dbReference type="ARBA" id="ARBA00023146"/>
    </source>
</evidence>
<evidence type="ECO:0000256" key="7">
    <source>
        <dbReference type="ARBA" id="ARBA00022917"/>
    </source>
</evidence>
<evidence type="ECO:0000256" key="2">
    <source>
        <dbReference type="ARBA" id="ARBA00005594"/>
    </source>
</evidence>
<accession>A0A2M8LCV5</accession>
<dbReference type="GO" id="GO:0004824">
    <property type="term" value="F:lysine-tRNA ligase activity"/>
    <property type="evidence" value="ECO:0007669"/>
    <property type="project" value="UniProtKB-UniRule"/>
</dbReference>
<dbReference type="InterPro" id="IPR002904">
    <property type="entry name" value="Lys-tRNA-ligase"/>
</dbReference>